<evidence type="ECO:0000256" key="5">
    <source>
        <dbReference type="ARBA" id="ARBA00022598"/>
    </source>
</evidence>
<dbReference type="PIRSF" id="PIRSF000484">
    <property type="entry name" value="NAPRT"/>
    <property type="match status" value="1"/>
</dbReference>
<dbReference type="InterPro" id="IPR041525">
    <property type="entry name" value="N/Namide_PRibTrfase"/>
</dbReference>
<dbReference type="SUPFAM" id="SSF51690">
    <property type="entry name" value="Nicotinate/Quinolinate PRTase C-terminal domain-like"/>
    <property type="match status" value="1"/>
</dbReference>
<evidence type="ECO:0000313" key="14">
    <source>
        <dbReference type="Proteomes" id="UP000253562"/>
    </source>
</evidence>
<dbReference type="SUPFAM" id="SSF54675">
    <property type="entry name" value="Nicotinate/Quinolinate PRTase N-terminal domain-like"/>
    <property type="match status" value="1"/>
</dbReference>
<evidence type="ECO:0000259" key="11">
    <source>
        <dbReference type="Pfam" id="PF17767"/>
    </source>
</evidence>
<keyword evidence="4" id="KW-0597">Phosphoprotein</keyword>
<evidence type="ECO:0000259" key="12">
    <source>
        <dbReference type="Pfam" id="PF17956"/>
    </source>
</evidence>
<dbReference type="Gene3D" id="3.20.140.10">
    <property type="entry name" value="nicotinate phosphoribosyltransferase"/>
    <property type="match status" value="1"/>
</dbReference>
<reference evidence="13 14" key="1">
    <citation type="submission" date="2018-07" db="EMBL/GenBank/DDBJ databases">
        <title>Comparative genomes isolates from brazilian mangrove.</title>
        <authorList>
            <person name="De Araujo J.E."/>
            <person name="Taketani R.G."/>
            <person name="Silva M.C.P."/>
            <person name="Lourenco M.V."/>
            <person name="Oliveira V.M."/>
            <person name="Andreote F.D."/>
        </authorList>
    </citation>
    <scope>NUCLEOTIDE SEQUENCE [LARGE SCALE GENOMIC DNA]</scope>
    <source>
        <strain evidence="13 14">HEX PRIS-MGV</strain>
    </source>
</reference>
<dbReference type="PANTHER" id="PTHR11098:SF1">
    <property type="entry name" value="NICOTINATE PHOSPHORIBOSYLTRANSFERASE"/>
    <property type="match status" value="1"/>
</dbReference>
<comment type="catalytic activity">
    <reaction evidence="8 9">
        <text>5-phospho-alpha-D-ribose 1-diphosphate + nicotinate + ATP + H2O = nicotinate beta-D-ribonucleotide + ADP + phosphate + diphosphate</text>
        <dbReference type="Rhea" id="RHEA:36163"/>
        <dbReference type="ChEBI" id="CHEBI:15377"/>
        <dbReference type="ChEBI" id="CHEBI:30616"/>
        <dbReference type="ChEBI" id="CHEBI:32544"/>
        <dbReference type="ChEBI" id="CHEBI:33019"/>
        <dbReference type="ChEBI" id="CHEBI:43474"/>
        <dbReference type="ChEBI" id="CHEBI:57502"/>
        <dbReference type="ChEBI" id="CHEBI:58017"/>
        <dbReference type="ChEBI" id="CHEBI:456216"/>
        <dbReference type="EC" id="6.3.4.21"/>
    </reaction>
</comment>
<proteinExistence type="inferred from homology"/>
<keyword evidence="7 9" id="KW-0808">Transferase</keyword>
<dbReference type="Pfam" id="PF04095">
    <property type="entry name" value="NAPRTase"/>
    <property type="match status" value="1"/>
</dbReference>
<evidence type="ECO:0000313" key="13">
    <source>
        <dbReference type="EMBL" id="RCS53943.1"/>
    </source>
</evidence>
<dbReference type="InterPro" id="IPR040727">
    <property type="entry name" value="NAPRTase_N"/>
</dbReference>
<comment type="pathway">
    <text evidence="1 9">Cofactor biosynthesis; NAD(+) biosynthesis; nicotinate D-ribonucleotide from nicotinate: step 1/1.</text>
</comment>
<dbReference type="FunFam" id="3.20.20.70:FF:000076">
    <property type="entry name" value="Nicotinate phosphoribosyltransferase"/>
    <property type="match status" value="1"/>
</dbReference>
<dbReference type="NCBIfam" id="TIGR01513">
    <property type="entry name" value="NAPRTase_put"/>
    <property type="match status" value="1"/>
</dbReference>
<feature type="domain" description="Nicotinate phosphoribosyltransferase N-terminal" evidence="11">
    <location>
        <begin position="12"/>
        <end position="142"/>
    </location>
</feature>
<dbReference type="UniPathway" id="UPA00253">
    <property type="reaction ID" value="UER00457"/>
</dbReference>
<dbReference type="EMBL" id="QPEX01000010">
    <property type="protein sequence ID" value="RCS53943.1"/>
    <property type="molecule type" value="Genomic_DNA"/>
</dbReference>
<dbReference type="GO" id="GO:0034355">
    <property type="term" value="P:NAD+ biosynthetic process via the salvage pathway"/>
    <property type="evidence" value="ECO:0007669"/>
    <property type="project" value="TreeGrafter"/>
</dbReference>
<dbReference type="EC" id="6.3.4.21" evidence="3 9"/>
<comment type="caution">
    <text evidence="13">The sequence shown here is derived from an EMBL/GenBank/DDBJ whole genome shotgun (WGS) entry which is preliminary data.</text>
</comment>
<evidence type="ECO:0000259" key="10">
    <source>
        <dbReference type="Pfam" id="PF04095"/>
    </source>
</evidence>
<keyword evidence="6 9" id="KW-0662">Pyridine nucleotide biosynthesis</keyword>
<dbReference type="CDD" id="cd01570">
    <property type="entry name" value="NAPRTase_A"/>
    <property type="match status" value="1"/>
</dbReference>
<comment type="similarity">
    <text evidence="2 9">Belongs to the NAPRTase family.</text>
</comment>
<evidence type="ECO:0000256" key="4">
    <source>
        <dbReference type="ARBA" id="ARBA00022553"/>
    </source>
</evidence>
<dbReference type="InterPro" id="IPR041619">
    <property type="entry name" value="NAPRTase_C"/>
</dbReference>
<evidence type="ECO:0000256" key="3">
    <source>
        <dbReference type="ARBA" id="ARBA00013236"/>
    </source>
</evidence>
<feature type="domain" description="Nicotinate/nicotinamide phosphoribosyltransferase" evidence="10">
    <location>
        <begin position="165"/>
        <end position="344"/>
    </location>
</feature>
<evidence type="ECO:0000256" key="2">
    <source>
        <dbReference type="ARBA" id="ARBA00010897"/>
    </source>
</evidence>
<keyword evidence="5 9" id="KW-0436">Ligase</keyword>
<feature type="domain" description="Nicotinate phosphoribosyltransferase C-terminal" evidence="12">
    <location>
        <begin position="373"/>
        <end position="472"/>
    </location>
</feature>
<evidence type="ECO:0000256" key="7">
    <source>
        <dbReference type="ARBA" id="ARBA00022679"/>
    </source>
</evidence>
<dbReference type="AlphaFoldDB" id="A0A368KU38"/>
<dbReference type="InterPro" id="IPR013785">
    <property type="entry name" value="Aldolase_TIM"/>
</dbReference>
<dbReference type="GO" id="GO:0047280">
    <property type="term" value="F:nicotinamide phosphoribosyltransferase activity"/>
    <property type="evidence" value="ECO:0007669"/>
    <property type="project" value="UniProtKB-ARBA"/>
</dbReference>
<dbReference type="NCBIfam" id="NF009131">
    <property type="entry name" value="PRK12484.1"/>
    <property type="match status" value="1"/>
</dbReference>
<dbReference type="InterPro" id="IPR007229">
    <property type="entry name" value="Nic_PRibTrfase-Fam"/>
</dbReference>
<sequence length="494" mass="54657">MIDELYKPPLALLTDLYQLTMAYGYWKLGRADQQAVFHLFFRKPPFQGGYAVAAGLEQALQYLQQFRFDSSDLEYLASLTGNDDAPLFDQQFLDYLGQLRLSVDIDAVPEGTVVFGQEPLLKVRGPILQCQLLETPLLNLINFQTLIATKSARITTAAGDDPVLEFGLRRAQGIDGALSASRAAYIGGSAATSNVLAGKLLGIPVKGTHAHSWVMSFDTEAEAFAQYAAAMPNNCVFLVDTYDTLDGVRQACEVGKQLRRQGHEMVGIRLDSGDLAYLSIEARQILDEAGFPQAAIVASNDIDENIIASLKSQGSQITIWGIGTKLVTAFDQPALGGVYKLAATQQADGTWQPKIKLSEQAIKTSIPGSLQVRRYHSDGQMLGDMIFDELHGVDPRAMIVDSKDPTRRKRLTHFTATDLLENVMQAGQRVQPEEALTAIRQRARQQLASLHPTIRRFMNPHEYPVGLDIGLHERRDHMIQEARQSQWQGKERTS</sequence>
<protein>
    <recommendedName>
        <fullName evidence="3 9">Nicotinate phosphoribosyltransferase</fullName>
        <ecNumber evidence="3 9">6.3.4.21</ecNumber>
    </recommendedName>
</protein>
<dbReference type="InterPro" id="IPR006405">
    <property type="entry name" value="Nic_PRibTrfase_pncB"/>
</dbReference>
<dbReference type="Gene3D" id="3.20.20.70">
    <property type="entry name" value="Aldolase class I"/>
    <property type="match status" value="1"/>
</dbReference>
<dbReference type="Pfam" id="PF17767">
    <property type="entry name" value="NAPRTase_N"/>
    <property type="match status" value="1"/>
</dbReference>
<dbReference type="PANTHER" id="PTHR11098">
    <property type="entry name" value="NICOTINATE PHOSPHORIBOSYLTRANSFERASE"/>
    <property type="match status" value="1"/>
</dbReference>
<evidence type="ECO:0000256" key="8">
    <source>
        <dbReference type="ARBA" id="ARBA00048668"/>
    </source>
</evidence>
<dbReference type="NCBIfam" id="NF006695">
    <property type="entry name" value="PRK09243.1-2"/>
    <property type="match status" value="1"/>
</dbReference>
<dbReference type="GO" id="GO:0004516">
    <property type="term" value="F:nicotinate phosphoribosyltransferase activity"/>
    <property type="evidence" value="ECO:0007669"/>
    <property type="project" value="UniProtKB-UniRule"/>
</dbReference>
<organism evidence="13 14">
    <name type="scientific">Bremerella cremea</name>
    <dbReference type="NCBI Taxonomy" id="1031537"/>
    <lineage>
        <taxon>Bacteria</taxon>
        <taxon>Pseudomonadati</taxon>
        <taxon>Planctomycetota</taxon>
        <taxon>Planctomycetia</taxon>
        <taxon>Pirellulales</taxon>
        <taxon>Pirellulaceae</taxon>
        <taxon>Bremerella</taxon>
    </lineage>
</organism>
<gene>
    <name evidence="13" type="ORF">DTL42_01915</name>
</gene>
<name>A0A368KU38_9BACT</name>
<keyword evidence="13" id="KW-0328">Glycosyltransferase</keyword>
<comment type="function">
    <text evidence="9">Catalyzes the first step in the biosynthesis of NAD from nicotinic acid, the ATP-dependent synthesis of beta-nicotinate D-ribonucleotide from nicotinate and 5-phospho-D-ribose 1-phosphate.</text>
</comment>
<accession>A0A368KU38</accession>
<evidence type="ECO:0000256" key="1">
    <source>
        <dbReference type="ARBA" id="ARBA00004952"/>
    </source>
</evidence>
<comment type="PTM">
    <text evidence="9">Transiently phosphorylated on a His residue during the reaction cycle. Phosphorylation strongly increases the affinity for substrates and increases the rate of nicotinate D-ribonucleotide production. Dephosphorylation regenerates the low-affinity form of the enzyme, leading to product release.</text>
</comment>
<dbReference type="OrthoDB" id="9770610at2"/>
<dbReference type="Proteomes" id="UP000253562">
    <property type="component" value="Unassembled WGS sequence"/>
</dbReference>
<evidence type="ECO:0000256" key="6">
    <source>
        <dbReference type="ARBA" id="ARBA00022642"/>
    </source>
</evidence>
<dbReference type="Pfam" id="PF17956">
    <property type="entry name" value="NAPRTase_C"/>
    <property type="match status" value="1"/>
</dbReference>
<dbReference type="GO" id="GO:0005829">
    <property type="term" value="C:cytosol"/>
    <property type="evidence" value="ECO:0007669"/>
    <property type="project" value="TreeGrafter"/>
</dbReference>
<dbReference type="RefSeq" id="WP_114367007.1">
    <property type="nucleotide sequence ID" value="NZ_QPEX01000010.1"/>
</dbReference>
<evidence type="ECO:0000256" key="9">
    <source>
        <dbReference type="RuleBase" id="RU365100"/>
    </source>
</evidence>
<dbReference type="InterPro" id="IPR036068">
    <property type="entry name" value="Nicotinate_pribotase-like_C"/>
</dbReference>